<dbReference type="EMBL" id="JAUIQD010000007">
    <property type="protein sequence ID" value="KAK3343754.1"/>
    <property type="molecule type" value="Genomic_DNA"/>
</dbReference>
<accession>A0AAJ0M987</accession>
<reference evidence="3" key="2">
    <citation type="submission" date="2023-06" db="EMBL/GenBank/DDBJ databases">
        <authorList>
            <consortium name="Lawrence Berkeley National Laboratory"/>
            <person name="Haridas S."/>
            <person name="Hensen N."/>
            <person name="Bonometti L."/>
            <person name="Westerberg I."/>
            <person name="Brannstrom I.O."/>
            <person name="Guillou S."/>
            <person name="Cros-Aarteil S."/>
            <person name="Calhoun S."/>
            <person name="Kuo A."/>
            <person name="Mondo S."/>
            <person name="Pangilinan J."/>
            <person name="Riley R."/>
            <person name="Labutti K."/>
            <person name="Andreopoulos B."/>
            <person name="Lipzen A."/>
            <person name="Chen C."/>
            <person name="Yanf M."/>
            <person name="Daum C."/>
            <person name="Ng V."/>
            <person name="Clum A."/>
            <person name="Steindorff A."/>
            <person name="Ohm R."/>
            <person name="Martin F."/>
            <person name="Silar P."/>
            <person name="Natvig D."/>
            <person name="Lalanne C."/>
            <person name="Gautier V."/>
            <person name="Ament-Velasquez S.L."/>
            <person name="Kruys A."/>
            <person name="Hutchinson M.I."/>
            <person name="Powell A.J."/>
            <person name="Barry K."/>
            <person name="Miller A.N."/>
            <person name="Grigoriev I.V."/>
            <person name="Debuchy R."/>
            <person name="Gladieux P."/>
            <person name="Thoren M.H."/>
            <person name="Johannesson H."/>
        </authorList>
    </citation>
    <scope>NUCLEOTIDE SEQUENCE</scope>
    <source>
        <strain evidence="3">CBS 955.72</strain>
    </source>
</reference>
<protein>
    <submittedName>
        <fullName evidence="3">Uncharacterized protein</fullName>
    </submittedName>
</protein>
<comment type="caution">
    <text evidence="3">The sequence shown here is derived from an EMBL/GenBank/DDBJ whole genome shotgun (WGS) entry which is preliminary data.</text>
</comment>
<dbReference type="AlphaFoldDB" id="A0AAJ0M987"/>
<feature type="region of interest" description="Disordered" evidence="1">
    <location>
        <begin position="37"/>
        <end position="71"/>
    </location>
</feature>
<name>A0AAJ0M987_9PEZI</name>
<dbReference type="Proteomes" id="UP001275084">
    <property type="component" value="Unassembled WGS sequence"/>
</dbReference>
<organism evidence="3 4">
    <name type="scientific">Lasiosphaeria hispida</name>
    <dbReference type="NCBI Taxonomy" id="260671"/>
    <lineage>
        <taxon>Eukaryota</taxon>
        <taxon>Fungi</taxon>
        <taxon>Dikarya</taxon>
        <taxon>Ascomycota</taxon>
        <taxon>Pezizomycotina</taxon>
        <taxon>Sordariomycetes</taxon>
        <taxon>Sordariomycetidae</taxon>
        <taxon>Sordariales</taxon>
        <taxon>Lasiosphaeriaceae</taxon>
        <taxon>Lasiosphaeria</taxon>
    </lineage>
</organism>
<evidence type="ECO:0000256" key="1">
    <source>
        <dbReference type="SAM" id="MobiDB-lite"/>
    </source>
</evidence>
<evidence type="ECO:0000313" key="4">
    <source>
        <dbReference type="Proteomes" id="UP001275084"/>
    </source>
</evidence>
<evidence type="ECO:0000313" key="3">
    <source>
        <dbReference type="EMBL" id="KAK3343754.1"/>
    </source>
</evidence>
<evidence type="ECO:0000256" key="2">
    <source>
        <dbReference type="SAM" id="SignalP"/>
    </source>
</evidence>
<sequence length="71" mass="7696">MHEDRGLPVVPALLLLLLNCNTRQTIARLRDWAQQVATATTQPKAGLEGQGGATEGADDSRPELGRLRSYP</sequence>
<feature type="signal peptide" evidence="2">
    <location>
        <begin position="1"/>
        <end position="27"/>
    </location>
</feature>
<reference evidence="3" key="1">
    <citation type="journal article" date="2023" name="Mol. Phylogenet. Evol.">
        <title>Genome-scale phylogeny and comparative genomics of the fungal order Sordariales.</title>
        <authorList>
            <person name="Hensen N."/>
            <person name="Bonometti L."/>
            <person name="Westerberg I."/>
            <person name="Brannstrom I.O."/>
            <person name="Guillou S."/>
            <person name="Cros-Aarteil S."/>
            <person name="Calhoun S."/>
            <person name="Haridas S."/>
            <person name="Kuo A."/>
            <person name="Mondo S."/>
            <person name="Pangilinan J."/>
            <person name="Riley R."/>
            <person name="LaButti K."/>
            <person name="Andreopoulos B."/>
            <person name="Lipzen A."/>
            <person name="Chen C."/>
            <person name="Yan M."/>
            <person name="Daum C."/>
            <person name="Ng V."/>
            <person name="Clum A."/>
            <person name="Steindorff A."/>
            <person name="Ohm R.A."/>
            <person name="Martin F."/>
            <person name="Silar P."/>
            <person name="Natvig D.O."/>
            <person name="Lalanne C."/>
            <person name="Gautier V."/>
            <person name="Ament-Velasquez S.L."/>
            <person name="Kruys A."/>
            <person name="Hutchinson M.I."/>
            <person name="Powell A.J."/>
            <person name="Barry K."/>
            <person name="Miller A.N."/>
            <person name="Grigoriev I.V."/>
            <person name="Debuchy R."/>
            <person name="Gladieux P."/>
            <person name="Hiltunen Thoren M."/>
            <person name="Johannesson H."/>
        </authorList>
    </citation>
    <scope>NUCLEOTIDE SEQUENCE</scope>
    <source>
        <strain evidence="3">CBS 955.72</strain>
    </source>
</reference>
<gene>
    <name evidence="3" type="ORF">B0T25DRAFT_555084</name>
</gene>
<feature type="compositionally biased region" description="Basic and acidic residues" evidence="1">
    <location>
        <begin position="58"/>
        <end position="71"/>
    </location>
</feature>
<keyword evidence="2" id="KW-0732">Signal</keyword>
<proteinExistence type="predicted"/>
<feature type="chain" id="PRO_5042474923" evidence="2">
    <location>
        <begin position="28"/>
        <end position="71"/>
    </location>
</feature>
<keyword evidence="4" id="KW-1185">Reference proteome</keyword>